<dbReference type="Proteomes" id="UP000622890">
    <property type="component" value="Unassembled WGS sequence"/>
</dbReference>
<feature type="domain" description="Glucose-methanol-choline oxidoreductase N-terminal" evidence="8">
    <location>
        <begin position="261"/>
        <end position="275"/>
    </location>
</feature>
<sequence>MENAGKFDYIIVGGGSAGCVLANRLTQDPEVSVLLLEAGRKDDYVWIHIPVGYLYCIDNPRTDWLYRTEADAGLNGRSLVYPRGKVLGGSSSINGMIYMRGQARDYDRWAELTGDAAWRWDAVLPVFKQTEDHYLGASEFHGAGGEWRVEKQRLKWQILEAFRDAAEQTGIPKTEDFNRGDNEGCGYFDVNQKRGVRWNTSKAFLRPAAGRSNLTIMTGCHVQRLKLASTERGKVCTGVEFTAAGRAFVADAAHETVLCAGAIGSPQILQLSGIGPGELLRRHGIDVEVDLPGVGENLQDHLQIRMAFKINGAKTLNTMASSWFGKMRIGLEYLVKQSGPMSMAPSQLGAFTRSDTTQETPNLQYHVQPLSLDRFGEPLHPFPAFTASVCNLRPTARGHVRIASKDSAAAPKITANYLSTSEDRQVAADSLKLTRRIVSAPALRPYVPEEFKPGKQYQSDEELAHAAGDISTTIFHPVGTCKMGRSEDTTSVVDSELRVRNVIGLRVVDASIMPVITSGNPNSPTIMIAERAAKMIRAARR</sequence>
<dbReference type="PANTHER" id="PTHR11552">
    <property type="entry name" value="GLUCOSE-METHANOL-CHOLINE GMC OXIDOREDUCTASE"/>
    <property type="match status" value="1"/>
</dbReference>
<comment type="caution">
    <text evidence="9">The sequence shown here is derived from an EMBL/GenBank/DDBJ whole genome shotgun (WGS) entry which is preliminary data.</text>
</comment>
<dbReference type="GO" id="GO:0050660">
    <property type="term" value="F:flavin adenine dinucleotide binding"/>
    <property type="evidence" value="ECO:0007669"/>
    <property type="project" value="InterPro"/>
</dbReference>
<evidence type="ECO:0000256" key="3">
    <source>
        <dbReference type="ARBA" id="ARBA00022630"/>
    </source>
</evidence>
<evidence type="ECO:0000259" key="7">
    <source>
        <dbReference type="PROSITE" id="PS00623"/>
    </source>
</evidence>
<evidence type="ECO:0000256" key="6">
    <source>
        <dbReference type="RuleBase" id="RU003968"/>
    </source>
</evidence>
<protein>
    <submittedName>
        <fullName evidence="9">GMC family oxidoreductase N-terminal domain-containing protein</fullName>
    </submittedName>
</protein>
<dbReference type="RefSeq" id="WP_200595124.1">
    <property type="nucleotide sequence ID" value="NZ_JAEPBG010000010.1"/>
</dbReference>
<name>A0A934SX54_9BURK</name>
<feature type="domain" description="Glucose-methanol-choline oxidoreductase N-terminal" evidence="7">
    <location>
        <begin position="84"/>
        <end position="107"/>
    </location>
</feature>
<dbReference type="GO" id="GO:0016614">
    <property type="term" value="F:oxidoreductase activity, acting on CH-OH group of donors"/>
    <property type="evidence" value="ECO:0007669"/>
    <property type="project" value="InterPro"/>
</dbReference>
<comment type="similarity">
    <text evidence="2 6">Belongs to the GMC oxidoreductase family.</text>
</comment>
<dbReference type="SUPFAM" id="SSF54373">
    <property type="entry name" value="FAD-linked reductases, C-terminal domain"/>
    <property type="match status" value="1"/>
</dbReference>
<dbReference type="InterPro" id="IPR036188">
    <property type="entry name" value="FAD/NAD-bd_sf"/>
</dbReference>
<dbReference type="PROSITE" id="PS00623">
    <property type="entry name" value="GMC_OXRED_1"/>
    <property type="match status" value="1"/>
</dbReference>
<evidence type="ECO:0000256" key="1">
    <source>
        <dbReference type="ARBA" id="ARBA00001974"/>
    </source>
</evidence>
<evidence type="ECO:0000256" key="4">
    <source>
        <dbReference type="ARBA" id="ARBA00022827"/>
    </source>
</evidence>
<accession>A0A934SX54</accession>
<keyword evidence="3 6" id="KW-0285">Flavoprotein</keyword>
<dbReference type="InterPro" id="IPR000172">
    <property type="entry name" value="GMC_OxRdtase_N"/>
</dbReference>
<evidence type="ECO:0000313" key="9">
    <source>
        <dbReference type="EMBL" id="MBK4737103.1"/>
    </source>
</evidence>
<dbReference type="PANTHER" id="PTHR11552:SF147">
    <property type="entry name" value="CHOLINE DEHYDROGENASE, MITOCHONDRIAL"/>
    <property type="match status" value="1"/>
</dbReference>
<dbReference type="PROSITE" id="PS00624">
    <property type="entry name" value="GMC_OXRED_2"/>
    <property type="match status" value="1"/>
</dbReference>
<evidence type="ECO:0000256" key="5">
    <source>
        <dbReference type="PIRSR" id="PIRSR000137-2"/>
    </source>
</evidence>
<evidence type="ECO:0000259" key="8">
    <source>
        <dbReference type="PROSITE" id="PS00624"/>
    </source>
</evidence>
<dbReference type="PIRSF" id="PIRSF000137">
    <property type="entry name" value="Alcohol_oxidase"/>
    <property type="match status" value="1"/>
</dbReference>
<reference evidence="9" key="1">
    <citation type="submission" date="2021-01" db="EMBL/GenBank/DDBJ databases">
        <title>Genome sequence of strain Noviherbaspirillum sp. DKR-6.</title>
        <authorList>
            <person name="Chaudhary D.K."/>
        </authorList>
    </citation>
    <scope>NUCLEOTIDE SEQUENCE</scope>
    <source>
        <strain evidence="9">DKR-6</strain>
    </source>
</reference>
<comment type="cofactor">
    <cofactor evidence="1 5">
        <name>FAD</name>
        <dbReference type="ChEBI" id="CHEBI:57692"/>
    </cofactor>
</comment>
<dbReference type="InterPro" id="IPR012132">
    <property type="entry name" value="GMC_OxRdtase"/>
</dbReference>
<keyword evidence="4 5" id="KW-0274">FAD</keyword>
<dbReference type="PROSITE" id="PS51257">
    <property type="entry name" value="PROKAR_LIPOPROTEIN"/>
    <property type="match status" value="1"/>
</dbReference>
<dbReference type="SUPFAM" id="SSF51905">
    <property type="entry name" value="FAD/NAD(P)-binding domain"/>
    <property type="match status" value="1"/>
</dbReference>
<dbReference type="Pfam" id="PF00732">
    <property type="entry name" value="GMC_oxred_N"/>
    <property type="match status" value="1"/>
</dbReference>
<dbReference type="AlphaFoldDB" id="A0A934SX54"/>
<organism evidence="9 10">
    <name type="scientific">Noviherbaspirillum pedocola</name>
    <dbReference type="NCBI Taxonomy" id="2801341"/>
    <lineage>
        <taxon>Bacteria</taxon>
        <taxon>Pseudomonadati</taxon>
        <taxon>Pseudomonadota</taxon>
        <taxon>Betaproteobacteria</taxon>
        <taxon>Burkholderiales</taxon>
        <taxon>Oxalobacteraceae</taxon>
        <taxon>Noviherbaspirillum</taxon>
    </lineage>
</organism>
<dbReference type="Gene3D" id="3.50.50.60">
    <property type="entry name" value="FAD/NAD(P)-binding domain"/>
    <property type="match status" value="1"/>
</dbReference>
<dbReference type="EMBL" id="JAEPBG010000010">
    <property type="protein sequence ID" value="MBK4737103.1"/>
    <property type="molecule type" value="Genomic_DNA"/>
</dbReference>
<proteinExistence type="inferred from homology"/>
<gene>
    <name evidence="9" type="ORF">JJB74_20985</name>
</gene>
<evidence type="ECO:0000313" key="10">
    <source>
        <dbReference type="Proteomes" id="UP000622890"/>
    </source>
</evidence>
<keyword evidence="10" id="KW-1185">Reference proteome</keyword>
<dbReference type="Gene3D" id="3.30.560.10">
    <property type="entry name" value="Glucose Oxidase, domain 3"/>
    <property type="match status" value="1"/>
</dbReference>
<evidence type="ECO:0000256" key="2">
    <source>
        <dbReference type="ARBA" id="ARBA00010790"/>
    </source>
</evidence>
<dbReference type="InterPro" id="IPR007867">
    <property type="entry name" value="GMC_OxRtase_C"/>
</dbReference>
<feature type="binding site" evidence="5">
    <location>
        <position position="86"/>
    </location>
    <ligand>
        <name>FAD</name>
        <dbReference type="ChEBI" id="CHEBI:57692"/>
    </ligand>
</feature>
<feature type="binding site" evidence="5">
    <location>
        <position position="222"/>
    </location>
    <ligand>
        <name>FAD</name>
        <dbReference type="ChEBI" id="CHEBI:57692"/>
    </ligand>
</feature>
<dbReference type="Pfam" id="PF05199">
    <property type="entry name" value="GMC_oxred_C"/>
    <property type="match status" value="1"/>
</dbReference>